<evidence type="ECO:0000313" key="1">
    <source>
        <dbReference type="EMBL" id="KDQ56352.1"/>
    </source>
</evidence>
<dbReference type="Gene3D" id="1.10.10.2360">
    <property type="match status" value="1"/>
</dbReference>
<dbReference type="Proteomes" id="UP000027265">
    <property type="component" value="Unassembled WGS sequence"/>
</dbReference>
<protein>
    <submittedName>
        <fullName evidence="1">Uncharacterized protein</fullName>
    </submittedName>
</protein>
<gene>
    <name evidence="1" type="ORF">JAAARDRAFT_48259</name>
</gene>
<sequence>MSPFSEAWFSVDYTSNPLVISEDVDEVLPTSRKRNLSARLEGRRAVAPLPARAAARMEVEAPHDGRPKVFECQEGESEDEEASIKASEVFQSITCTPGLREKSFEELRVECYFQTTIATGRHPLPVDPQHPRNAIPPAYIPFKSAYETGGTDERPKVVGGGPDVLMSLEPTLACEFTFSMTVKC</sequence>
<accession>A0A067PYJ2</accession>
<dbReference type="InParanoid" id="A0A067PYJ2"/>
<keyword evidence="2" id="KW-1185">Reference proteome</keyword>
<name>A0A067PYJ2_9AGAM</name>
<proteinExistence type="predicted"/>
<reference evidence="2" key="1">
    <citation type="journal article" date="2014" name="Proc. Natl. Acad. Sci. U.S.A.">
        <title>Extensive sampling of basidiomycete genomes demonstrates inadequacy of the white-rot/brown-rot paradigm for wood decay fungi.</title>
        <authorList>
            <person name="Riley R."/>
            <person name="Salamov A.A."/>
            <person name="Brown D.W."/>
            <person name="Nagy L.G."/>
            <person name="Floudas D."/>
            <person name="Held B.W."/>
            <person name="Levasseur A."/>
            <person name="Lombard V."/>
            <person name="Morin E."/>
            <person name="Otillar R."/>
            <person name="Lindquist E.A."/>
            <person name="Sun H."/>
            <person name="LaButti K.M."/>
            <person name="Schmutz J."/>
            <person name="Jabbour D."/>
            <person name="Luo H."/>
            <person name="Baker S.E."/>
            <person name="Pisabarro A.G."/>
            <person name="Walton J.D."/>
            <person name="Blanchette R.A."/>
            <person name="Henrissat B."/>
            <person name="Martin F."/>
            <person name="Cullen D."/>
            <person name="Hibbett D.S."/>
            <person name="Grigoriev I.V."/>
        </authorList>
    </citation>
    <scope>NUCLEOTIDE SEQUENCE [LARGE SCALE GENOMIC DNA]</scope>
    <source>
        <strain evidence="2">MUCL 33604</strain>
    </source>
</reference>
<dbReference type="AlphaFoldDB" id="A0A067PYJ2"/>
<dbReference type="EMBL" id="KL197722">
    <property type="protein sequence ID" value="KDQ56352.1"/>
    <property type="molecule type" value="Genomic_DNA"/>
</dbReference>
<dbReference type="HOGENOM" id="CLU_1468373_0_0_1"/>
<evidence type="ECO:0000313" key="2">
    <source>
        <dbReference type="Proteomes" id="UP000027265"/>
    </source>
</evidence>
<organism evidence="1 2">
    <name type="scientific">Jaapia argillacea MUCL 33604</name>
    <dbReference type="NCBI Taxonomy" id="933084"/>
    <lineage>
        <taxon>Eukaryota</taxon>
        <taxon>Fungi</taxon>
        <taxon>Dikarya</taxon>
        <taxon>Basidiomycota</taxon>
        <taxon>Agaricomycotina</taxon>
        <taxon>Agaricomycetes</taxon>
        <taxon>Agaricomycetidae</taxon>
        <taxon>Jaapiales</taxon>
        <taxon>Jaapiaceae</taxon>
        <taxon>Jaapia</taxon>
    </lineage>
</organism>
<dbReference type="OrthoDB" id="2604709at2759"/>